<sequence>MYTAIIAAIIGVILGWFRATKRGGNTLDKLQYAAGHAIAFGLIGLAVAIILGWVAVSA</sequence>
<proteinExistence type="predicted"/>
<comment type="caution">
    <text evidence="2">The sequence shown here is derived from an EMBL/GenBank/DDBJ whole genome shotgun (WGS) entry which is preliminary data.</text>
</comment>
<protein>
    <recommendedName>
        <fullName evidence="4">Acyltransferase</fullName>
    </recommendedName>
</protein>
<keyword evidence="1" id="KW-1133">Transmembrane helix</keyword>
<name>A0ABQ3D137_9RHOB</name>
<keyword evidence="1" id="KW-0812">Transmembrane</keyword>
<dbReference type="Proteomes" id="UP000634455">
    <property type="component" value="Unassembled WGS sequence"/>
</dbReference>
<evidence type="ECO:0008006" key="4">
    <source>
        <dbReference type="Google" id="ProtNLM"/>
    </source>
</evidence>
<feature type="transmembrane region" description="Helical" evidence="1">
    <location>
        <begin position="35"/>
        <end position="56"/>
    </location>
</feature>
<dbReference type="RefSeq" id="WP_189640451.1">
    <property type="nucleotide sequence ID" value="NZ_BMZF01000004.1"/>
</dbReference>
<evidence type="ECO:0000256" key="1">
    <source>
        <dbReference type="SAM" id="Phobius"/>
    </source>
</evidence>
<reference evidence="3" key="1">
    <citation type="journal article" date="2019" name="Int. J. Syst. Evol. Microbiol.">
        <title>The Global Catalogue of Microorganisms (GCM) 10K type strain sequencing project: providing services to taxonomists for standard genome sequencing and annotation.</title>
        <authorList>
            <consortium name="The Broad Institute Genomics Platform"/>
            <consortium name="The Broad Institute Genome Sequencing Center for Infectious Disease"/>
            <person name="Wu L."/>
            <person name="Ma J."/>
        </authorList>
    </citation>
    <scope>NUCLEOTIDE SEQUENCE [LARGE SCALE GENOMIC DNA]</scope>
    <source>
        <strain evidence="3">KCTC 32465</strain>
    </source>
</reference>
<evidence type="ECO:0000313" key="3">
    <source>
        <dbReference type="Proteomes" id="UP000634455"/>
    </source>
</evidence>
<dbReference type="EMBL" id="BMZF01000004">
    <property type="protein sequence ID" value="GHA53215.1"/>
    <property type="molecule type" value="Genomic_DNA"/>
</dbReference>
<gene>
    <name evidence="2" type="ORF">GCM10008927_18760</name>
</gene>
<keyword evidence="1" id="KW-0472">Membrane</keyword>
<evidence type="ECO:0000313" key="2">
    <source>
        <dbReference type="EMBL" id="GHA53215.1"/>
    </source>
</evidence>
<accession>A0ABQ3D137</accession>
<keyword evidence="3" id="KW-1185">Reference proteome</keyword>
<organism evidence="2 3">
    <name type="scientific">Paramylibacter ulvae</name>
    <dbReference type="NCBI Taxonomy" id="1651968"/>
    <lineage>
        <taxon>Bacteria</taxon>
        <taxon>Pseudomonadati</taxon>
        <taxon>Pseudomonadota</taxon>
        <taxon>Alphaproteobacteria</taxon>
        <taxon>Rhodobacterales</taxon>
        <taxon>Paracoccaceae</taxon>
        <taxon>Paramylibacter</taxon>
    </lineage>
</organism>